<dbReference type="AlphaFoldDB" id="A0ABD2JEN2"/>
<reference evidence="2 3" key="1">
    <citation type="submission" date="2024-10" db="EMBL/GenBank/DDBJ databases">
        <authorList>
            <person name="Kim D."/>
        </authorList>
    </citation>
    <scope>NUCLEOTIDE SEQUENCE [LARGE SCALE GENOMIC DNA]</scope>
    <source>
        <strain evidence="2">BH-2024</strain>
    </source>
</reference>
<keyword evidence="3" id="KW-1185">Reference proteome</keyword>
<evidence type="ECO:0000313" key="3">
    <source>
        <dbReference type="Proteomes" id="UP001620626"/>
    </source>
</evidence>
<gene>
    <name evidence="2" type="ORF">niasHT_023552</name>
</gene>
<accession>A0ABD2JEN2</accession>
<feature type="region of interest" description="Disordered" evidence="1">
    <location>
        <begin position="67"/>
        <end position="120"/>
    </location>
</feature>
<proteinExistence type="predicted"/>
<evidence type="ECO:0000313" key="2">
    <source>
        <dbReference type="EMBL" id="KAL3089088.1"/>
    </source>
</evidence>
<sequence>MIGVIGAIKHAQFRGESGRGNALLAGTGRGELEDIRRMTTTSSTSSSGAVHHHQFQPDDHHFQPAAALIPPTPQIGSGLSCARGRGGRGRGGEGSGSLREGGHTTKTEEDGGRRASAGMDLLKSVSQSQICVWIMRGKGGRGKDRFEISNFLE</sequence>
<dbReference type="EMBL" id="JBICBT010000989">
    <property type="protein sequence ID" value="KAL3089088.1"/>
    <property type="molecule type" value="Genomic_DNA"/>
</dbReference>
<organism evidence="2 3">
    <name type="scientific">Heterodera trifolii</name>
    <dbReference type="NCBI Taxonomy" id="157864"/>
    <lineage>
        <taxon>Eukaryota</taxon>
        <taxon>Metazoa</taxon>
        <taxon>Ecdysozoa</taxon>
        <taxon>Nematoda</taxon>
        <taxon>Chromadorea</taxon>
        <taxon>Rhabditida</taxon>
        <taxon>Tylenchina</taxon>
        <taxon>Tylenchomorpha</taxon>
        <taxon>Tylenchoidea</taxon>
        <taxon>Heteroderidae</taxon>
        <taxon>Heteroderinae</taxon>
        <taxon>Heterodera</taxon>
    </lineage>
</organism>
<feature type="compositionally biased region" description="Basic and acidic residues" evidence="1">
    <location>
        <begin position="100"/>
        <end position="113"/>
    </location>
</feature>
<comment type="caution">
    <text evidence="2">The sequence shown here is derived from an EMBL/GenBank/DDBJ whole genome shotgun (WGS) entry which is preliminary data.</text>
</comment>
<protein>
    <submittedName>
        <fullName evidence="2">Uncharacterized protein</fullName>
    </submittedName>
</protein>
<dbReference type="Proteomes" id="UP001620626">
    <property type="component" value="Unassembled WGS sequence"/>
</dbReference>
<evidence type="ECO:0000256" key="1">
    <source>
        <dbReference type="SAM" id="MobiDB-lite"/>
    </source>
</evidence>
<name>A0ABD2JEN2_9BILA</name>